<proteinExistence type="predicted"/>
<reference evidence="3 4" key="1">
    <citation type="submission" date="2016-05" db="EMBL/GenBank/DDBJ databases">
        <title>Complete genome sequence of a phthalic acid esters degrading Mycobacterium sp. YC-RL4.</title>
        <authorList>
            <person name="Ren L."/>
            <person name="Fan S."/>
            <person name="Ruth N."/>
            <person name="Jia Y."/>
            <person name="Wang J."/>
            <person name="Qiao C."/>
        </authorList>
    </citation>
    <scope>NUCLEOTIDE SEQUENCE [LARGE SCALE GENOMIC DNA]</scope>
    <source>
        <strain evidence="3 4">YC-RL4</strain>
    </source>
</reference>
<feature type="chain" id="PRO_5008002377" evidence="2">
    <location>
        <begin position="27"/>
        <end position="87"/>
    </location>
</feature>
<feature type="signal peptide" evidence="2">
    <location>
        <begin position="1"/>
        <end position="26"/>
    </location>
</feature>
<protein>
    <submittedName>
        <fullName evidence="3">Uncharacterized protein</fullName>
    </submittedName>
</protein>
<evidence type="ECO:0000313" key="3">
    <source>
        <dbReference type="EMBL" id="ANE82396.1"/>
    </source>
</evidence>
<evidence type="ECO:0000256" key="2">
    <source>
        <dbReference type="SAM" id="SignalP"/>
    </source>
</evidence>
<organism evidence="3 4">
    <name type="scientific">Mycobacterium adipatum</name>
    <dbReference type="NCBI Taxonomy" id="1682113"/>
    <lineage>
        <taxon>Bacteria</taxon>
        <taxon>Bacillati</taxon>
        <taxon>Actinomycetota</taxon>
        <taxon>Actinomycetes</taxon>
        <taxon>Mycobacteriales</taxon>
        <taxon>Mycobacteriaceae</taxon>
        <taxon>Mycobacterium</taxon>
    </lineage>
</organism>
<sequence>MQKTILGVVAAALAAASIGVAAPAHALPQIDDPDPRTPFDFSGQVIELPFGLRVKFVDTDWEPGFQGVNAPRGADISGPRSHGNPSG</sequence>
<dbReference type="RefSeq" id="WP_068001247.1">
    <property type="nucleotide sequence ID" value="NZ_CP015596.1"/>
</dbReference>
<feature type="region of interest" description="Disordered" evidence="1">
    <location>
        <begin position="67"/>
        <end position="87"/>
    </location>
</feature>
<keyword evidence="2" id="KW-0732">Signal</keyword>
<dbReference type="EMBL" id="CP015596">
    <property type="protein sequence ID" value="ANE82396.1"/>
    <property type="molecule type" value="Genomic_DNA"/>
</dbReference>
<dbReference type="KEGG" id="madi:A7U43_26890"/>
<dbReference type="OrthoDB" id="4753344at2"/>
<evidence type="ECO:0000313" key="4">
    <source>
        <dbReference type="Proteomes" id="UP000077143"/>
    </source>
</evidence>
<evidence type="ECO:0000256" key="1">
    <source>
        <dbReference type="SAM" id="MobiDB-lite"/>
    </source>
</evidence>
<gene>
    <name evidence="3" type="ORF">A7U43_26890</name>
</gene>
<name>A0A172UTM6_9MYCO</name>
<keyword evidence="4" id="KW-1185">Reference proteome</keyword>
<dbReference type="Proteomes" id="UP000077143">
    <property type="component" value="Chromosome"/>
</dbReference>
<dbReference type="AlphaFoldDB" id="A0A172UTM6"/>
<accession>A0A172UTM6</accession>